<dbReference type="Gene3D" id="1.20.1280.50">
    <property type="match status" value="1"/>
</dbReference>
<proteinExistence type="predicted"/>
<dbReference type="Proteomes" id="UP000073492">
    <property type="component" value="Unassembled WGS sequence"/>
</dbReference>
<sequence length="183" mass="21260">MFLNLLPIACSALPEELWLEILRYTSSEDLWLSIRHVNKRFQALAEDVVQSQTIPNFTVCLNYTLGSGTHHRWYDVRARVTLGFSSICKHNPQYALFDKITILPESCHERAWEKWNQISAGGLGNEVEWRIRLGTDGDLKTVRMPKLVTSSKGAWCDWRELLDAYFRPSCHVDPVKRVQWLNQ</sequence>
<feature type="domain" description="F-box" evidence="1">
    <location>
        <begin position="7"/>
        <end position="57"/>
    </location>
</feature>
<accession>A0A139HIG9</accession>
<dbReference type="SUPFAM" id="SSF81383">
    <property type="entry name" value="F-box domain"/>
    <property type="match status" value="1"/>
</dbReference>
<gene>
    <name evidence="2" type="ORF">AC579_8319</name>
</gene>
<keyword evidence="3" id="KW-1185">Reference proteome</keyword>
<protein>
    <recommendedName>
        <fullName evidence="1">F-box domain-containing protein</fullName>
    </recommendedName>
</protein>
<dbReference type="PROSITE" id="PS50181">
    <property type="entry name" value="FBOX"/>
    <property type="match status" value="1"/>
</dbReference>
<dbReference type="InterPro" id="IPR001810">
    <property type="entry name" value="F-box_dom"/>
</dbReference>
<dbReference type="OrthoDB" id="265306at2759"/>
<dbReference type="Pfam" id="PF00646">
    <property type="entry name" value="F-box"/>
    <property type="match status" value="1"/>
</dbReference>
<evidence type="ECO:0000313" key="3">
    <source>
        <dbReference type="Proteomes" id="UP000073492"/>
    </source>
</evidence>
<comment type="caution">
    <text evidence="2">The sequence shown here is derived from an EMBL/GenBank/DDBJ whole genome shotgun (WGS) entry which is preliminary data.</text>
</comment>
<dbReference type="EMBL" id="LFZO01000628">
    <property type="protein sequence ID" value="KXT02281.1"/>
    <property type="molecule type" value="Genomic_DNA"/>
</dbReference>
<evidence type="ECO:0000259" key="1">
    <source>
        <dbReference type="PROSITE" id="PS50181"/>
    </source>
</evidence>
<evidence type="ECO:0000313" key="2">
    <source>
        <dbReference type="EMBL" id="KXT02281.1"/>
    </source>
</evidence>
<dbReference type="AlphaFoldDB" id="A0A139HIG9"/>
<organism evidence="2 3">
    <name type="scientific">Pseudocercospora musae</name>
    <dbReference type="NCBI Taxonomy" id="113226"/>
    <lineage>
        <taxon>Eukaryota</taxon>
        <taxon>Fungi</taxon>
        <taxon>Dikarya</taxon>
        <taxon>Ascomycota</taxon>
        <taxon>Pezizomycotina</taxon>
        <taxon>Dothideomycetes</taxon>
        <taxon>Dothideomycetidae</taxon>
        <taxon>Mycosphaerellales</taxon>
        <taxon>Mycosphaerellaceae</taxon>
        <taxon>Pseudocercospora</taxon>
    </lineage>
</organism>
<dbReference type="InterPro" id="IPR036047">
    <property type="entry name" value="F-box-like_dom_sf"/>
</dbReference>
<name>A0A139HIG9_9PEZI</name>
<reference evidence="2 3" key="1">
    <citation type="submission" date="2015-07" db="EMBL/GenBank/DDBJ databases">
        <title>Comparative genomics of the Sigatoka disease complex on banana suggests a link between parallel evolutionary changes in Pseudocercospora fijiensis and Pseudocercospora eumusae and increased virulence on the banana host.</title>
        <authorList>
            <person name="Chang T.-C."/>
            <person name="Salvucci A."/>
            <person name="Crous P.W."/>
            <person name="Stergiopoulos I."/>
        </authorList>
    </citation>
    <scope>NUCLEOTIDE SEQUENCE [LARGE SCALE GENOMIC DNA]</scope>
    <source>
        <strain evidence="2 3">CBS 116634</strain>
    </source>
</reference>